<dbReference type="AlphaFoldDB" id="A0A9P6WTM4"/>
<proteinExistence type="predicted"/>
<sequence>MRPSSSAPSATSALGRRRITLLLRPVCGVGAWLSRTSSWAITSLPGCAPSAARLSVCAKRRAVGSPLPVRPTLRLTKVMFSPLPWVVVLDSVACAATP</sequence>
<protein>
    <submittedName>
        <fullName evidence="1">Uncharacterized protein</fullName>
    </submittedName>
</protein>
<comment type="caution">
    <text evidence="1">The sequence shown here is derived from an EMBL/GenBank/DDBJ whole genome shotgun (WGS) entry which is preliminary data.</text>
</comment>
<evidence type="ECO:0000313" key="1">
    <source>
        <dbReference type="EMBL" id="KAG1283744.1"/>
    </source>
</evidence>
<reference evidence="1" key="1">
    <citation type="journal article" date="2020" name="Microb. Genom.">
        <title>Genetic diversity of clinical and environmental Mucorales isolates obtained from an investigation of mucormycosis cases among solid organ transplant recipients.</title>
        <authorList>
            <person name="Nguyen M.H."/>
            <person name="Kaul D."/>
            <person name="Muto C."/>
            <person name="Cheng S.J."/>
            <person name="Richter R.A."/>
            <person name="Bruno V.M."/>
            <person name="Liu G."/>
            <person name="Beyhan S."/>
            <person name="Sundermann A.J."/>
            <person name="Mounaud S."/>
            <person name="Pasculle A.W."/>
            <person name="Nierman W.C."/>
            <person name="Driscoll E."/>
            <person name="Cumbie R."/>
            <person name="Clancy C.J."/>
            <person name="Dupont C.L."/>
        </authorList>
    </citation>
    <scope>NUCLEOTIDE SEQUENCE</scope>
    <source>
        <strain evidence="1">GL11</strain>
    </source>
</reference>
<dbReference type="EMBL" id="JAANQT010008059">
    <property type="protein sequence ID" value="KAG1283744.1"/>
    <property type="molecule type" value="Genomic_DNA"/>
</dbReference>
<evidence type="ECO:0000313" key="2">
    <source>
        <dbReference type="Proteomes" id="UP000716291"/>
    </source>
</evidence>
<dbReference type="Proteomes" id="UP000716291">
    <property type="component" value="Unassembled WGS sequence"/>
</dbReference>
<keyword evidence="2" id="KW-1185">Reference proteome</keyword>
<organism evidence="1 2">
    <name type="scientific">Rhizopus oryzae</name>
    <name type="common">Mucormycosis agent</name>
    <name type="synonym">Rhizopus arrhizus var. delemar</name>
    <dbReference type="NCBI Taxonomy" id="64495"/>
    <lineage>
        <taxon>Eukaryota</taxon>
        <taxon>Fungi</taxon>
        <taxon>Fungi incertae sedis</taxon>
        <taxon>Mucoromycota</taxon>
        <taxon>Mucoromycotina</taxon>
        <taxon>Mucoromycetes</taxon>
        <taxon>Mucorales</taxon>
        <taxon>Mucorineae</taxon>
        <taxon>Rhizopodaceae</taxon>
        <taxon>Rhizopus</taxon>
    </lineage>
</organism>
<gene>
    <name evidence="1" type="ORF">G6F64_014337</name>
</gene>
<name>A0A9P6WTM4_RHIOR</name>
<accession>A0A9P6WTM4</accession>